<dbReference type="EMBL" id="CP001681">
    <property type="protein sequence ID" value="ACU04825.1"/>
    <property type="molecule type" value="Genomic_DNA"/>
</dbReference>
<dbReference type="RefSeq" id="WP_015808436.1">
    <property type="nucleotide sequence ID" value="NC_013061.1"/>
</dbReference>
<evidence type="ECO:0000313" key="1">
    <source>
        <dbReference type="EMBL" id="ACU04825.1"/>
    </source>
</evidence>
<dbReference type="AlphaFoldDB" id="C6Y0B3"/>
<keyword evidence="2" id="KW-1185">Reference proteome</keyword>
<accession>C6Y0B3</accession>
<protein>
    <submittedName>
        <fullName evidence="1">Uncharacterized protein</fullName>
    </submittedName>
</protein>
<name>C6Y0B3_PEDHD</name>
<proteinExistence type="predicted"/>
<sequence>MNPFNIIGKLLQQMSWNPEGILCMSMTRIPAMRKYYWNFKQNAIVVVLYAQI</sequence>
<dbReference type="HOGENOM" id="CLU_3082925_0_0_10"/>
<dbReference type="STRING" id="485917.Phep_2622"/>
<dbReference type="Proteomes" id="UP000000852">
    <property type="component" value="Chromosome"/>
</dbReference>
<organism evidence="1 2">
    <name type="scientific">Pedobacter heparinus (strain ATCC 13125 / DSM 2366 / CIP 104194 / JCM 7457 / NBRC 12017 / NCIMB 9290 / NRRL B-14731 / HIM 762-3)</name>
    <dbReference type="NCBI Taxonomy" id="485917"/>
    <lineage>
        <taxon>Bacteria</taxon>
        <taxon>Pseudomonadati</taxon>
        <taxon>Bacteroidota</taxon>
        <taxon>Sphingobacteriia</taxon>
        <taxon>Sphingobacteriales</taxon>
        <taxon>Sphingobacteriaceae</taxon>
        <taxon>Pedobacter</taxon>
    </lineage>
</organism>
<gene>
    <name evidence="1" type="ordered locus">Phep_2622</name>
</gene>
<reference evidence="1 2" key="1">
    <citation type="journal article" date="2009" name="Stand. Genomic Sci.">
        <title>Complete genome sequence of Pedobacter heparinus type strain (HIM 762-3).</title>
        <authorList>
            <person name="Han C."/>
            <person name="Spring S."/>
            <person name="Lapidus A."/>
            <person name="Del Rio T.G."/>
            <person name="Tice H."/>
            <person name="Copeland A."/>
            <person name="Cheng J.F."/>
            <person name="Lucas S."/>
            <person name="Chen F."/>
            <person name="Nolan M."/>
            <person name="Bruce D."/>
            <person name="Goodwin L."/>
            <person name="Pitluck S."/>
            <person name="Ivanova N."/>
            <person name="Mavromatis K."/>
            <person name="Mikhailova N."/>
            <person name="Pati A."/>
            <person name="Chen A."/>
            <person name="Palaniappan K."/>
            <person name="Land M."/>
            <person name="Hauser L."/>
            <person name="Chang Y.J."/>
            <person name="Jeffries C.C."/>
            <person name="Saunders E."/>
            <person name="Chertkov O."/>
            <person name="Brettin T."/>
            <person name="Goker M."/>
            <person name="Rohde M."/>
            <person name="Bristow J."/>
            <person name="Eisen J.A."/>
            <person name="Markowitz V."/>
            <person name="Hugenholtz P."/>
            <person name="Kyrpides N.C."/>
            <person name="Klenk H.P."/>
            <person name="Detter J.C."/>
        </authorList>
    </citation>
    <scope>NUCLEOTIDE SEQUENCE [LARGE SCALE GENOMIC DNA]</scope>
    <source>
        <strain evidence="2">ATCC 13125 / DSM 2366 / CIP 104194 / JCM 7457 / NBRC 12017 / NCIMB 9290 / NRRL B-14731 / HIM 762-3</strain>
    </source>
</reference>
<evidence type="ECO:0000313" key="2">
    <source>
        <dbReference type="Proteomes" id="UP000000852"/>
    </source>
</evidence>
<dbReference type="KEGG" id="phe:Phep_2622"/>